<dbReference type="Proteomes" id="UP000239589">
    <property type="component" value="Unassembled WGS sequence"/>
</dbReference>
<dbReference type="PROSITE" id="PS51257">
    <property type="entry name" value="PROKAR_LIPOPROTEIN"/>
    <property type="match status" value="1"/>
</dbReference>
<proteinExistence type="predicted"/>
<feature type="region of interest" description="Disordered" evidence="1">
    <location>
        <begin position="24"/>
        <end position="53"/>
    </location>
</feature>
<protein>
    <submittedName>
        <fullName evidence="2">Uncharacterized protein</fullName>
    </submittedName>
</protein>
<evidence type="ECO:0000256" key="1">
    <source>
        <dbReference type="SAM" id="MobiDB-lite"/>
    </source>
</evidence>
<feature type="compositionally biased region" description="Polar residues" evidence="1">
    <location>
        <begin position="24"/>
        <end position="51"/>
    </location>
</feature>
<dbReference type="AlphaFoldDB" id="A0A2S6CZH8"/>
<feature type="compositionally biased region" description="Polar residues" evidence="1">
    <location>
        <begin position="257"/>
        <end position="274"/>
    </location>
</feature>
<name>A0A2S6CZH8_9CYAN</name>
<dbReference type="RefSeq" id="WP_104385998.1">
    <property type="nucleotide sequence ID" value="NZ_PGEM01000004.1"/>
</dbReference>
<reference evidence="2 3" key="1">
    <citation type="submission" date="2018-02" db="EMBL/GenBank/DDBJ databases">
        <title>Discovery of a pederin family compound in a non-symbiotic bloom-forming cyanobacterium.</title>
        <authorList>
            <person name="Kust A."/>
            <person name="Mares J."/>
            <person name="Jokela J."/>
            <person name="Urajova P."/>
            <person name="Hajek J."/>
            <person name="Saurav K."/>
            <person name="Voracova K."/>
            <person name="Fewer D.P."/>
            <person name="Haapaniemi E."/>
            <person name="Permi P."/>
            <person name="Rehakova K."/>
            <person name="Sivonen K."/>
            <person name="Hrouzek P."/>
        </authorList>
    </citation>
    <scope>NUCLEOTIDE SEQUENCE [LARGE SCALE GENOMIC DNA]</scope>
    <source>
        <strain evidence="2 3">CHARLIE-1</strain>
    </source>
</reference>
<comment type="caution">
    <text evidence="2">The sequence shown here is derived from an EMBL/GenBank/DDBJ whole genome shotgun (WGS) entry which is preliminary data.</text>
</comment>
<accession>A0A2S6CZH8</accession>
<gene>
    <name evidence="2" type="ORF">CUN59_00495</name>
</gene>
<organism evidence="2 3">
    <name type="scientific">Cuspidothrix issatschenkoi CHARLIE-1</name>
    <dbReference type="NCBI Taxonomy" id="2052836"/>
    <lineage>
        <taxon>Bacteria</taxon>
        <taxon>Bacillati</taxon>
        <taxon>Cyanobacteriota</taxon>
        <taxon>Cyanophyceae</taxon>
        <taxon>Nostocales</taxon>
        <taxon>Aphanizomenonaceae</taxon>
        <taxon>Cuspidothrix</taxon>
    </lineage>
</organism>
<feature type="region of interest" description="Disordered" evidence="1">
    <location>
        <begin position="250"/>
        <end position="274"/>
    </location>
</feature>
<dbReference type="OrthoDB" id="529932at2"/>
<evidence type="ECO:0000313" key="2">
    <source>
        <dbReference type="EMBL" id="PPJ65165.1"/>
    </source>
</evidence>
<keyword evidence="3" id="KW-1185">Reference proteome</keyword>
<sequence length="274" mass="28899">MGKNLRIIAGAILTTLVITGCTSGESPTASNTATPSLQPTPQQTGKPQSFNDPVVSATLAPQPPAAGLIQPTNSQERLIVLQKGRTDPFGQLIEPMGQTNIKQPLDKIKVPQLPPLPITLQPQVKDPLGIKPSANPLPKNTLQIAKVPKIQSVVPKILPQTLSSPKLKNVLPPPPQPEAAKAVIVSGVVLIGKVPQAIIKVPEESTSRYVQPGQRLVDGVLVKRIEMTQSGNPTVILEQYGIEVAKQVGEQPATKEGQPSATLSVNETNSMGAS</sequence>
<dbReference type="EMBL" id="PGEM01000004">
    <property type="protein sequence ID" value="PPJ65165.1"/>
    <property type="molecule type" value="Genomic_DNA"/>
</dbReference>
<evidence type="ECO:0000313" key="3">
    <source>
        <dbReference type="Proteomes" id="UP000239589"/>
    </source>
</evidence>